<accession>F7ZFS8</accession>
<gene>
    <name evidence="1" type="ordered locus">RLO149_c002370</name>
</gene>
<dbReference type="Proteomes" id="UP000001353">
    <property type="component" value="Chromosome"/>
</dbReference>
<reference evidence="1 2" key="1">
    <citation type="journal article" date="2011" name="BMC Genomics">
        <title>Comparative genome analysis and genome-guided physiological analysis of Roseobacter litoralis.</title>
        <authorList>
            <person name="Kalhoefer D."/>
            <person name="Thole S."/>
            <person name="Voget S."/>
            <person name="Lehmann R."/>
            <person name="Liesegang H."/>
            <person name="Wollher A."/>
            <person name="Daniel R."/>
            <person name="Simon M."/>
            <person name="Brinkhoff T."/>
        </authorList>
    </citation>
    <scope>NUCLEOTIDE SEQUENCE [LARGE SCALE GENOMIC DNA]</scope>
    <source>
        <strain evidence="2">ATCC 49566 / DSM 6996 / JCM 21268 / NBRC 15278 / OCh 149</strain>
    </source>
</reference>
<evidence type="ECO:0000313" key="2">
    <source>
        <dbReference type="Proteomes" id="UP000001353"/>
    </source>
</evidence>
<dbReference type="HOGENOM" id="CLU_151979_0_0_5"/>
<dbReference type="RefSeq" id="WP_013960212.1">
    <property type="nucleotide sequence ID" value="NC_015730.1"/>
</dbReference>
<sequence>MIRTGTMILAGLVLAGCATQHSSEETLRQHGYSENYVAGYHDGCPSGKRAGGDSFQQAARDDVAYAAGGDYKTGWDYGFLTCRETEAQNERTASIIGAALAGSMSSSHGADGIDARDALKDIDTSGLENLGVGGL</sequence>
<dbReference type="eggNOG" id="ENOG5031A6Y">
    <property type="taxonomic scope" value="Bacteria"/>
</dbReference>
<evidence type="ECO:0000313" key="1">
    <source>
        <dbReference type="EMBL" id="AEI92268.1"/>
    </source>
</evidence>
<proteinExistence type="predicted"/>
<dbReference type="KEGG" id="rli:RLO149_c002370"/>
<dbReference type="AlphaFoldDB" id="F7ZFS8"/>
<dbReference type="PROSITE" id="PS51257">
    <property type="entry name" value="PROKAR_LIPOPROTEIN"/>
    <property type="match status" value="1"/>
</dbReference>
<dbReference type="EMBL" id="CP002623">
    <property type="protein sequence ID" value="AEI92268.1"/>
    <property type="molecule type" value="Genomic_DNA"/>
</dbReference>
<organism evidence="1 2">
    <name type="scientific">Roseobacter litoralis (strain ATCC 49566 / DSM 6996 / JCM 21268 / NBRC 15278 / OCh 149)</name>
    <dbReference type="NCBI Taxonomy" id="391595"/>
    <lineage>
        <taxon>Bacteria</taxon>
        <taxon>Pseudomonadati</taxon>
        <taxon>Pseudomonadota</taxon>
        <taxon>Alphaproteobacteria</taxon>
        <taxon>Rhodobacterales</taxon>
        <taxon>Roseobacteraceae</taxon>
        <taxon>Roseobacter</taxon>
    </lineage>
</organism>
<protein>
    <recommendedName>
        <fullName evidence="3">Lipoprotein</fullName>
    </recommendedName>
</protein>
<name>F7ZFS8_ROSLO</name>
<keyword evidence="2" id="KW-1185">Reference proteome</keyword>
<dbReference type="OrthoDB" id="5540985at2"/>
<evidence type="ECO:0008006" key="3">
    <source>
        <dbReference type="Google" id="ProtNLM"/>
    </source>
</evidence>